<name>A0ACB8QQM4_9AGAM</name>
<gene>
    <name evidence="1" type="ORF">K488DRAFT_46671</name>
</gene>
<keyword evidence="2" id="KW-1185">Reference proteome</keyword>
<reference evidence="1" key="2">
    <citation type="journal article" date="2022" name="New Phytol.">
        <title>Evolutionary transition to the ectomycorrhizal habit in the genomes of a hyperdiverse lineage of mushroom-forming fungi.</title>
        <authorList>
            <person name="Looney B."/>
            <person name="Miyauchi S."/>
            <person name="Morin E."/>
            <person name="Drula E."/>
            <person name="Courty P.E."/>
            <person name="Kohler A."/>
            <person name="Kuo A."/>
            <person name="LaButti K."/>
            <person name="Pangilinan J."/>
            <person name="Lipzen A."/>
            <person name="Riley R."/>
            <person name="Andreopoulos W."/>
            <person name="He G."/>
            <person name="Johnson J."/>
            <person name="Nolan M."/>
            <person name="Tritt A."/>
            <person name="Barry K.W."/>
            <person name="Grigoriev I.V."/>
            <person name="Nagy L.G."/>
            <person name="Hibbett D."/>
            <person name="Henrissat B."/>
            <person name="Matheny P.B."/>
            <person name="Labbe J."/>
            <person name="Martin F.M."/>
        </authorList>
    </citation>
    <scope>NUCLEOTIDE SEQUENCE</scope>
    <source>
        <strain evidence="1">EC-137</strain>
    </source>
</reference>
<evidence type="ECO:0000313" key="1">
    <source>
        <dbReference type="EMBL" id="KAI0033905.1"/>
    </source>
</evidence>
<organism evidence="1 2">
    <name type="scientific">Vararia minispora EC-137</name>
    <dbReference type="NCBI Taxonomy" id="1314806"/>
    <lineage>
        <taxon>Eukaryota</taxon>
        <taxon>Fungi</taxon>
        <taxon>Dikarya</taxon>
        <taxon>Basidiomycota</taxon>
        <taxon>Agaricomycotina</taxon>
        <taxon>Agaricomycetes</taxon>
        <taxon>Russulales</taxon>
        <taxon>Lachnocladiaceae</taxon>
        <taxon>Vararia</taxon>
    </lineage>
</organism>
<dbReference type="EMBL" id="MU273509">
    <property type="protein sequence ID" value="KAI0033905.1"/>
    <property type="molecule type" value="Genomic_DNA"/>
</dbReference>
<comment type="caution">
    <text evidence="1">The sequence shown here is derived from an EMBL/GenBank/DDBJ whole genome shotgun (WGS) entry which is preliminary data.</text>
</comment>
<evidence type="ECO:0000313" key="2">
    <source>
        <dbReference type="Proteomes" id="UP000814128"/>
    </source>
</evidence>
<accession>A0ACB8QQM4</accession>
<reference evidence="1" key="1">
    <citation type="submission" date="2021-02" db="EMBL/GenBank/DDBJ databases">
        <authorList>
            <consortium name="DOE Joint Genome Institute"/>
            <person name="Ahrendt S."/>
            <person name="Looney B.P."/>
            <person name="Miyauchi S."/>
            <person name="Morin E."/>
            <person name="Drula E."/>
            <person name="Courty P.E."/>
            <person name="Chicoki N."/>
            <person name="Fauchery L."/>
            <person name="Kohler A."/>
            <person name="Kuo A."/>
            <person name="Labutti K."/>
            <person name="Pangilinan J."/>
            <person name="Lipzen A."/>
            <person name="Riley R."/>
            <person name="Andreopoulos W."/>
            <person name="He G."/>
            <person name="Johnson J."/>
            <person name="Barry K.W."/>
            <person name="Grigoriev I.V."/>
            <person name="Nagy L."/>
            <person name="Hibbett D."/>
            <person name="Henrissat B."/>
            <person name="Matheny P.B."/>
            <person name="Labbe J."/>
            <person name="Martin F."/>
        </authorList>
    </citation>
    <scope>NUCLEOTIDE SEQUENCE</scope>
    <source>
        <strain evidence="1">EC-137</strain>
    </source>
</reference>
<protein>
    <submittedName>
        <fullName evidence="1">Uncharacterized protein</fullName>
    </submittedName>
</protein>
<proteinExistence type="predicted"/>
<sequence>MIPRCNRQFSRYSCPRCNLAYCSLPCFRSPAHNRCSEAFYRSQLETDIRSAPSKSAQERQQMMEMLKRFEEQNIEEDGGDDEDEDDGLDKRLEGLDIENVSYEQLWGILSPDERNQFLSAVQDPSSDLAQQLLATSSELESMSPWWECQSESDNPLPSLEITPSTLKKSKRPGRRPDLMSHPLILASDRISPSFPLAYNLVAIVVAYAFTTRHFSASPLFDSLPETMTGDARQLVRSLVPFLSDKKSTTKFVTLEAAITYVWSRFEPGSMTPASFSLLLNDTALLLHPQRVTVLDSGTSSPSLEVSPHLNALLALSDLHALFAPDAGSHKAQRAHTAVKIQFYAAQLSSTAVGILEGLSQEVGGKAHRKGAQGYVGEL</sequence>
<dbReference type="Proteomes" id="UP000814128">
    <property type="component" value="Unassembled WGS sequence"/>
</dbReference>